<dbReference type="GO" id="GO:0004331">
    <property type="term" value="F:fructose-2,6-bisphosphate 2-phosphatase activity"/>
    <property type="evidence" value="ECO:0007669"/>
    <property type="project" value="TreeGrafter"/>
</dbReference>
<dbReference type="SUPFAM" id="SSF53254">
    <property type="entry name" value="Phosphoglycerate mutase-like"/>
    <property type="match status" value="1"/>
</dbReference>
<proteinExistence type="predicted"/>
<feature type="active site" description="Proton donor/acceptor" evidence="2">
    <location>
        <position position="82"/>
    </location>
</feature>
<organism evidence="4 5">
    <name type="scientific">Bacillus mesophilus</name>
    <dbReference type="NCBI Taxonomy" id="1808955"/>
    <lineage>
        <taxon>Bacteria</taxon>
        <taxon>Bacillati</taxon>
        <taxon>Bacillota</taxon>
        <taxon>Bacilli</taxon>
        <taxon>Bacillales</taxon>
        <taxon>Bacillaceae</taxon>
        <taxon>Bacillus</taxon>
    </lineage>
</organism>
<dbReference type="PANTHER" id="PTHR46517">
    <property type="entry name" value="FRUCTOSE-2,6-BISPHOSPHATASE TIGAR"/>
    <property type="match status" value="1"/>
</dbReference>
<dbReference type="InterPro" id="IPR013078">
    <property type="entry name" value="His_Pase_superF_clade-1"/>
</dbReference>
<comment type="caution">
    <text evidence="4">The sequence shown here is derived from an EMBL/GenBank/DDBJ whole genome shotgun (WGS) entry which is preliminary data.</text>
</comment>
<dbReference type="InterPro" id="IPR051695">
    <property type="entry name" value="Phosphoglycerate_Mutase"/>
</dbReference>
<name>A0A6M0Q9Y7_9BACI</name>
<dbReference type="Pfam" id="PF00300">
    <property type="entry name" value="His_Phos_1"/>
    <property type="match status" value="1"/>
</dbReference>
<evidence type="ECO:0000313" key="5">
    <source>
        <dbReference type="Proteomes" id="UP000481043"/>
    </source>
</evidence>
<dbReference type="EMBL" id="JAAIWM010000002">
    <property type="protein sequence ID" value="NEY71878.1"/>
    <property type="molecule type" value="Genomic_DNA"/>
</dbReference>
<accession>A0A6M0Q9Y7</accession>
<dbReference type="SMART" id="SM00855">
    <property type="entry name" value="PGAM"/>
    <property type="match status" value="1"/>
</dbReference>
<keyword evidence="1" id="KW-0378">Hydrolase</keyword>
<feature type="active site" description="Tele-phosphohistidine intermediate" evidence="2">
    <location>
        <position position="9"/>
    </location>
</feature>
<dbReference type="RefSeq" id="WP_163179296.1">
    <property type="nucleotide sequence ID" value="NZ_JAAIWM010000002.1"/>
</dbReference>
<evidence type="ECO:0000313" key="4">
    <source>
        <dbReference type="EMBL" id="NEY71878.1"/>
    </source>
</evidence>
<dbReference type="Proteomes" id="UP000481043">
    <property type="component" value="Unassembled WGS sequence"/>
</dbReference>
<dbReference type="GO" id="GO:0043456">
    <property type="term" value="P:regulation of pentose-phosphate shunt"/>
    <property type="evidence" value="ECO:0007669"/>
    <property type="project" value="TreeGrafter"/>
</dbReference>
<dbReference type="GO" id="GO:0045820">
    <property type="term" value="P:negative regulation of glycolytic process"/>
    <property type="evidence" value="ECO:0007669"/>
    <property type="project" value="TreeGrafter"/>
</dbReference>
<feature type="binding site" evidence="3">
    <location>
        <position position="58"/>
    </location>
    <ligand>
        <name>substrate</name>
    </ligand>
</feature>
<dbReference type="Gene3D" id="3.40.50.1240">
    <property type="entry name" value="Phosphoglycerate mutase-like"/>
    <property type="match status" value="1"/>
</dbReference>
<evidence type="ECO:0000256" key="1">
    <source>
        <dbReference type="ARBA" id="ARBA00022801"/>
    </source>
</evidence>
<reference evidence="4 5" key="1">
    <citation type="submission" date="2020-02" db="EMBL/GenBank/DDBJ databases">
        <title>Bacillus aquiflavi sp. nov., isolated from yellow water of strong flavor Chinese baijiu in Yibin region of China.</title>
        <authorList>
            <person name="Xie J."/>
        </authorList>
    </citation>
    <scope>NUCLEOTIDE SEQUENCE [LARGE SCALE GENOMIC DNA]</scope>
    <source>
        <strain evidence="4 5">SA4</strain>
    </source>
</reference>
<protein>
    <submittedName>
        <fullName evidence="4">Histidine phosphatase family protein</fullName>
    </submittedName>
</protein>
<sequence>MTTIGIIRHGRTQWNSEGRAQGNADIPLNDEGILGANLLAERLKREQWNVVYSSDLLRAKQTADLIVHKTRIPIEIDVRLREVGGGLIEGTTEEERIKKWGTDWRKLDLGIEKDEIVVLRAKAFLNEITERHDGEKILLVTHGAFIRKLLRHLFKDELPSSLHNTSFTQINKVGDSWQCGLYNCIKHLEQDII</sequence>
<keyword evidence="5" id="KW-1185">Reference proteome</keyword>
<evidence type="ECO:0000256" key="3">
    <source>
        <dbReference type="PIRSR" id="PIRSR613078-2"/>
    </source>
</evidence>
<gene>
    <name evidence="4" type="ORF">G4D63_08975</name>
</gene>
<evidence type="ECO:0000256" key="2">
    <source>
        <dbReference type="PIRSR" id="PIRSR613078-1"/>
    </source>
</evidence>
<dbReference type="GO" id="GO:0005829">
    <property type="term" value="C:cytosol"/>
    <property type="evidence" value="ECO:0007669"/>
    <property type="project" value="TreeGrafter"/>
</dbReference>
<dbReference type="PANTHER" id="PTHR46517:SF1">
    <property type="entry name" value="FRUCTOSE-2,6-BISPHOSPHATASE TIGAR"/>
    <property type="match status" value="1"/>
</dbReference>
<dbReference type="InterPro" id="IPR029033">
    <property type="entry name" value="His_PPase_superfam"/>
</dbReference>
<feature type="binding site" evidence="3">
    <location>
        <begin position="8"/>
        <end position="15"/>
    </location>
    <ligand>
        <name>substrate</name>
    </ligand>
</feature>
<dbReference type="CDD" id="cd07067">
    <property type="entry name" value="HP_PGM_like"/>
    <property type="match status" value="1"/>
</dbReference>
<dbReference type="AlphaFoldDB" id="A0A6M0Q9Y7"/>